<dbReference type="PROSITE" id="PS50977">
    <property type="entry name" value="HTH_TETR_2"/>
    <property type="match status" value="1"/>
</dbReference>
<evidence type="ECO:0000259" key="3">
    <source>
        <dbReference type="PROSITE" id="PS50977"/>
    </source>
</evidence>
<evidence type="ECO:0000256" key="1">
    <source>
        <dbReference type="ARBA" id="ARBA00023125"/>
    </source>
</evidence>
<reference evidence="4 5" key="1">
    <citation type="submission" date="2015-01" db="EMBL/GenBank/DDBJ databases">
        <title>Draft genome sequence of Pedobacter sp. NL19 isolated from sludge of an effluent treatment pond in an abandoned uranium mine.</title>
        <authorList>
            <person name="Santos T."/>
            <person name="Caetano T."/>
            <person name="Covas C."/>
            <person name="Cruz A."/>
            <person name="Mendo S."/>
        </authorList>
    </citation>
    <scope>NUCLEOTIDE SEQUENCE [LARGE SCALE GENOMIC DNA]</scope>
    <source>
        <strain evidence="4 5">NL19</strain>
    </source>
</reference>
<accession>A0A0D0GNB3</accession>
<dbReference type="InterPro" id="IPR009057">
    <property type="entry name" value="Homeodomain-like_sf"/>
</dbReference>
<evidence type="ECO:0000313" key="5">
    <source>
        <dbReference type="Proteomes" id="UP000032049"/>
    </source>
</evidence>
<organism evidence="4 5">
    <name type="scientific">Pedobacter lusitanus</name>
    <dbReference type="NCBI Taxonomy" id="1503925"/>
    <lineage>
        <taxon>Bacteria</taxon>
        <taxon>Pseudomonadati</taxon>
        <taxon>Bacteroidota</taxon>
        <taxon>Sphingobacteriia</taxon>
        <taxon>Sphingobacteriales</taxon>
        <taxon>Sphingobacteriaceae</taxon>
        <taxon>Pedobacter</taxon>
    </lineage>
</organism>
<feature type="domain" description="HTH tetR-type" evidence="3">
    <location>
        <begin position="16"/>
        <end position="76"/>
    </location>
</feature>
<evidence type="ECO:0000313" key="4">
    <source>
        <dbReference type="EMBL" id="KIO75936.1"/>
    </source>
</evidence>
<dbReference type="InterPro" id="IPR050109">
    <property type="entry name" value="HTH-type_TetR-like_transc_reg"/>
</dbReference>
<dbReference type="AlphaFoldDB" id="A0A0D0GNB3"/>
<dbReference type="Pfam" id="PF00440">
    <property type="entry name" value="TetR_N"/>
    <property type="match status" value="1"/>
</dbReference>
<keyword evidence="5" id="KW-1185">Reference proteome</keyword>
<sequence>MPEKNDLLKAEPKNRKLTERKLIDAVGEIIRSKGYTGLGVNAIAKIAGVSKKLIYRYFGTVDQLIETYLIERDYWVTFSKKVSDAAVAANKKQTMIEFASGIFENQFDFFFNEDEMQRIILWEISEKSSILNDLSKKRETMGEELLKLTDPYFKDSDINFRAVSAIIICGIYYSVLHTKKNTSTLCGLDLNTESGRKEITKAVRKIVELCFASKKKKTVS</sequence>
<dbReference type="PANTHER" id="PTHR30328:SF54">
    <property type="entry name" value="HTH-TYPE TRANSCRIPTIONAL REPRESSOR SCO4008"/>
    <property type="match status" value="1"/>
</dbReference>
<dbReference type="Proteomes" id="UP000032049">
    <property type="component" value="Unassembled WGS sequence"/>
</dbReference>
<keyword evidence="1 2" id="KW-0238">DNA-binding</keyword>
<dbReference type="PANTHER" id="PTHR30328">
    <property type="entry name" value="TRANSCRIPTIONAL REPRESSOR"/>
    <property type="match status" value="1"/>
</dbReference>
<dbReference type="SUPFAM" id="SSF46689">
    <property type="entry name" value="Homeodomain-like"/>
    <property type="match status" value="1"/>
</dbReference>
<evidence type="ECO:0000256" key="2">
    <source>
        <dbReference type="PROSITE-ProRule" id="PRU00335"/>
    </source>
</evidence>
<name>A0A0D0GNB3_9SPHI</name>
<dbReference type="STRING" id="1503925.TH53_17905"/>
<dbReference type="EMBL" id="JXRA01000078">
    <property type="protein sequence ID" value="KIO75936.1"/>
    <property type="molecule type" value="Genomic_DNA"/>
</dbReference>
<comment type="caution">
    <text evidence="4">The sequence shown here is derived from an EMBL/GenBank/DDBJ whole genome shotgun (WGS) entry which is preliminary data.</text>
</comment>
<dbReference type="GO" id="GO:0003677">
    <property type="term" value="F:DNA binding"/>
    <property type="evidence" value="ECO:0007669"/>
    <property type="project" value="UniProtKB-UniRule"/>
</dbReference>
<dbReference type="PRINTS" id="PR00455">
    <property type="entry name" value="HTHTETR"/>
</dbReference>
<dbReference type="Gene3D" id="1.10.357.10">
    <property type="entry name" value="Tetracycline Repressor, domain 2"/>
    <property type="match status" value="1"/>
</dbReference>
<protein>
    <recommendedName>
        <fullName evidence="3">HTH tetR-type domain-containing protein</fullName>
    </recommendedName>
</protein>
<feature type="DNA-binding region" description="H-T-H motif" evidence="2">
    <location>
        <begin position="39"/>
        <end position="58"/>
    </location>
</feature>
<gene>
    <name evidence="4" type="ORF">TH53_17905</name>
</gene>
<dbReference type="InterPro" id="IPR001647">
    <property type="entry name" value="HTH_TetR"/>
</dbReference>
<proteinExistence type="predicted"/>